<accession>A0ACB9F558</accession>
<dbReference type="EMBL" id="CM042011">
    <property type="protein sequence ID" value="KAI3766252.1"/>
    <property type="molecule type" value="Genomic_DNA"/>
</dbReference>
<evidence type="ECO:0000313" key="1">
    <source>
        <dbReference type="EMBL" id="KAI3766252.1"/>
    </source>
</evidence>
<reference evidence="1 2" key="2">
    <citation type="journal article" date="2022" name="Mol. Ecol. Resour.">
        <title>The genomes of chicory, endive, great burdock and yacon provide insights into Asteraceae paleo-polyploidization history and plant inulin production.</title>
        <authorList>
            <person name="Fan W."/>
            <person name="Wang S."/>
            <person name="Wang H."/>
            <person name="Wang A."/>
            <person name="Jiang F."/>
            <person name="Liu H."/>
            <person name="Zhao H."/>
            <person name="Xu D."/>
            <person name="Zhang Y."/>
        </authorList>
    </citation>
    <scope>NUCLEOTIDE SEQUENCE [LARGE SCALE GENOMIC DNA]</scope>
    <source>
        <strain evidence="2">cv. Punajuju</strain>
        <tissue evidence="1">Leaves</tissue>
    </source>
</reference>
<evidence type="ECO:0000313" key="2">
    <source>
        <dbReference type="Proteomes" id="UP001055811"/>
    </source>
</evidence>
<gene>
    <name evidence="1" type="ORF">L2E82_16305</name>
</gene>
<name>A0ACB9F558_CICIN</name>
<organism evidence="1 2">
    <name type="scientific">Cichorium intybus</name>
    <name type="common">Chicory</name>
    <dbReference type="NCBI Taxonomy" id="13427"/>
    <lineage>
        <taxon>Eukaryota</taxon>
        <taxon>Viridiplantae</taxon>
        <taxon>Streptophyta</taxon>
        <taxon>Embryophyta</taxon>
        <taxon>Tracheophyta</taxon>
        <taxon>Spermatophyta</taxon>
        <taxon>Magnoliopsida</taxon>
        <taxon>eudicotyledons</taxon>
        <taxon>Gunneridae</taxon>
        <taxon>Pentapetalae</taxon>
        <taxon>asterids</taxon>
        <taxon>campanulids</taxon>
        <taxon>Asterales</taxon>
        <taxon>Asteraceae</taxon>
        <taxon>Cichorioideae</taxon>
        <taxon>Cichorieae</taxon>
        <taxon>Cichoriinae</taxon>
        <taxon>Cichorium</taxon>
    </lineage>
</organism>
<protein>
    <submittedName>
        <fullName evidence="1">Uncharacterized protein</fullName>
    </submittedName>
</protein>
<proteinExistence type="predicted"/>
<dbReference type="Proteomes" id="UP001055811">
    <property type="component" value="Linkage Group LG03"/>
</dbReference>
<comment type="caution">
    <text evidence="1">The sequence shown here is derived from an EMBL/GenBank/DDBJ whole genome shotgun (WGS) entry which is preliminary data.</text>
</comment>
<keyword evidence="2" id="KW-1185">Reference proteome</keyword>
<sequence length="203" mass="23445">MPSFNHDNQNPRVLIHNALIVRGLSFSYQKLPKQLLKLSVLKLDGSSFGVEVSMNATVADLKLALEEFFQLLPTEERCIVSWSHVWGHFCLCYEGQKLLNDKAYIRRLGIKDGDQIKFVRHVTIPTRQQIKNQSDELKQYSMSSADEDEKVIDTSNCDSVKDQETAMVEYQSEEEELVFIRGSKLSNFLRGCFSYRKFRNNIV</sequence>
<reference evidence="2" key="1">
    <citation type="journal article" date="2022" name="Mol. Ecol. Resour.">
        <title>The genomes of chicory, endive, great burdock and yacon provide insights into Asteraceae palaeo-polyploidization history and plant inulin production.</title>
        <authorList>
            <person name="Fan W."/>
            <person name="Wang S."/>
            <person name="Wang H."/>
            <person name="Wang A."/>
            <person name="Jiang F."/>
            <person name="Liu H."/>
            <person name="Zhao H."/>
            <person name="Xu D."/>
            <person name="Zhang Y."/>
        </authorList>
    </citation>
    <scope>NUCLEOTIDE SEQUENCE [LARGE SCALE GENOMIC DNA]</scope>
    <source>
        <strain evidence="2">cv. Punajuju</strain>
    </source>
</reference>